<dbReference type="AlphaFoldDB" id="A0A0B7A379"/>
<organism evidence="2">
    <name type="scientific">Arion vulgaris</name>
    <dbReference type="NCBI Taxonomy" id="1028688"/>
    <lineage>
        <taxon>Eukaryota</taxon>
        <taxon>Metazoa</taxon>
        <taxon>Spiralia</taxon>
        <taxon>Lophotrochozoa</taxon>
        <taxon>Mollusca</taxon>
        <taxon>Gastropoda</taxon>
        <taxon>Heterobranchia</taxon>
        <taxon>Euthyneura</taxon>
        <taxon>Panpulmonata</taxon>
        <taxon>Eupulmonata</taxon>
        <taxon>Stylommatophora</taxon>
        <taxon>Helicina</taxon>
        <taxon>Arionoidea</taxon>
        <taxon>Arionidae</taxon>
        <taxon>Arion</taxon>
    </lineage>
</organism>
<gene>
    <name evidence="2" type="primary">ORF94739</name>
</gene>
<feature type="non-terminal residue" evidence="2">
    <location>
        <position position="119"/>
    </location>
</feature>
<sequence>ADERNNLSQKSDPVILTRKRVNNMNINEKCSPTKISKNVSSQYFEGGRETPKKVMKADNYADSPTQNNSMSIQTRNMAENMSPASNQQDNSGTVSKRYNRSINKIINVIKKGSSDSGTR</sequence>
<feature type="non-terminal residue" evidence="2">
    <location>
        <position position="1"/>
    </location>
</feature>
<name>A0A0B7A379_9EUPU</name>
<feature type="compositionally biased region" description="Polar residues" evidence="1">
    <location>
        <begin position="62"/>
        <end position="104"/>
    </location>
</feature>
<feature type="region of interest" description="Disordered" evidence="1">
    <location>
        <begin position="46"/>
        <end position="119"/>
    </location>
</feature>
<accession>A0A0B7A379</accession>
<protein>
    <submittedName>
        <fullName evidence="2">Uncharacterized protein</fullName>
    </submittedName>
</protein>
<dbReference type="EMBL" id="HACG01028408">
    <property type="protein sequence ID" value="CEK75273.1"/>
    <property type="molecule type" value="Transcribed_RNA"/>
</dbReference>
<evidence type="ECO:0000256" key="1">
    <source>
        <dbReference type="SAM" id="MobiDB-lite"/>
    </source>
</evidence>
<proteinExistence type="predicted"/>
<evidence type="ECO:0000313" key="2">
    <source>
        <dbReference type="EMBL" id="CEK75273.1"/>
    </source>
</evidence>
<reference evidence="2" key="1">
    <citation type="submission" date="2014-12" db="EMBL/GenBank/DDBJ databases">
        <title>Insight into the proteome of Arion vulgaris.</title>
        <authorList>
            <person name="Aradska J."/>
            <person name="Bulat T."/>
            <person name="Smidak R."/>
            <person name="Sarate P."/>
            <person name="Gangsoo J."/>
            <person name="Sialana F."/>
            <person name="Bilban M."/>
            <person name="Lubec G."/>
        </authorList>
    </citation>
    <scope>NUCLEOTIDE SEQUENCE</scope>
    <source>
        <tissue evidence="2">Skin</tissue>
    </source>
</reference>
<feature type="compositionally biased region" description="Basic and acidic residues" evidence="1">
    <location>
        <begin position="46"/>
        <end position="56"/>
    </location>
</feature>